<reference evidence="1 2" key="1">
    <citation type="submission" date="2019-11" db="EMBL/GenBank/DDBJ databases">
        <title>Draft Genome Sequences of Six Type Strains of the Genus Massilia.</title>
        <authorList>
            <person name="Miess H."/>
            <person name="Frediansyah A."/>
            <person name="Goeker M."/>
            <person name="Gross H."/>
        </authorList>
    </citation>
    <scope>NUCLEOTIDE SEQUENCE [LARGE SCALE GENOMIC DNA]</scope>
    <source>
        <strain evidence="1 2">DSM 17513</strain>
    </source>
</reference>
<protein>
    <submittedName>
        <fullName evidence="1">Uncharacterized protein</fullName>
    </submittedName>
</protein>
<proteinExistence type="predicted"/>
<dbReference type="AlphaFoldDB" id="A0A6I3XEK1"/>
<organism evidence="1 2">
    <name type="scientific">Pseudoduganella dura</name>
    <dbReference type="NCBI Taxonomy" id="321982"/>
    <lineage>
        <taxon>Bacteria</taxon>
        <taxon>Pseudomonadati</taxon>
        <taxon>Pseudomonadota</taxon>
        <taxon>Betaproteobacteria</taxon>
        <taxon>Burkholderiales</taxon>
        <taxon>Oxalobacteraceae</taxon>
        <taxon>Telluria group</taxon>
        <taxon>Pseudoduganella</taxon>
    </lineage>
</organism>
<accession>A0A6I3XEK1</accession>
<gene>
    <name evidence="1" type="ORF">GJV26_05900</name>
</gene>
<evidence type="ECO:0000313" key="2">
    <source>
        <dbReference type="Proteomes" id="UP000431684"/>
    </source>
</evidence>
<sequence>MGQAHEVLERARAARLEGRHEDALRDHLWFHENALSVEPALAGVRLSFALRDWIYLAEQFPLARRVLQGLRDRDTMRLLNDSEDGTVAPRDLFRDVVAINSALGEERATHDLFVRIDIQAPAVAAQCADLALLAIAAAEDFTLARRYLGDPAARVSALAANLNAYTAELVKTAGTSSAPALLSFVLNYTKEVRLVVEVLRRQDEDELAEQVSRAALEELKSDALRDAVQREFETPGATIQAMVAHARANVTEH</sequence>
<evidence type="ECO:0000313" key="1">
    <source>
        <dbReference type="EMBL" id="MUI12011.1"/>
    </source>
</evidence>
<dbReference type="RefSeq" id="WP_155708015.1">
    <property type="nucleotide sequence ID" value="NZ_BMWU01000005.1"/>
</dbReference>
<comment type="caution">
    <text evidence="1">The sequence shown here is derived from an EMBL/GenBank/DDBJ whole genome shotgun (WGS) entry which is preliminary data.</text>
</comment>
<name>A0A6I3XEK1_9BURK</name>
<dbReference type="EMBL" id="WNWM01000002">
    <property type="protein sequence ID" value="MUI12011.1"/>
    <property type="molecule type" value="Genomic_DNA"/>
</dbReference>
<keyword evidence="2" id="KW-1185">Reference proteome</keyword>
<dbReference type="OrthoDB" id="8772062at2"/>
<dbReference type="Proteomes" id="UP000431684">
    <property type="component" value="Unassembled WGS sequence"/>
</dbReference>